<name>A0ABT9KTU6_9ACTN</name>
<dbReference type="RefSeq" id="WP_062009867.1">
    <property type="nucleotide sequence ID" value="NZ_JAURUE010000001.1"/>
</dbReference>
<sequence length="137" mass="15339">MPRRSRRQGDAARAHAEAIQRVLMEARPAGLHTPQLVRATELTVSQVRSGLAMLRDIIAKRGWPPLVYTRADGYQFTADENQLQAYEIAVIHEKLTEIRRLITGTVTPHAALAPDDKWVRHIVAQLNSVESTLDLIA</sequence>
<proteinExistence type="predicted"/>
<accession>A0ABT9KTU6</accession>
<gene>
    <name evidence="1" type="ORF">JOF35_004140</name>
</gene>
<protein>
    <recommendedName>
        <fullName evidence="3">RacP protein</fullName>
    </recommendedName>
</protein>
<evidence type="ECO:0000313" key="2">
    <source>
        <dbReference type="Proteomes" id="UP001234880"/>
    </source>
</evidence>
<dbReference type="EMBL" id="JAURUE010000001">
    <property type="protein sequence ID" value="MDP9611863.1"/>
    <property type="molecule type" value="Genomic_DNA"/>
</dbReference>
<dbReference type="Proteomes" id="UP001234880">
    <property type="component" value="Unassembled WGS sequence"/>
</dbReference>
<evidence type="ECO:0008006" key="3">
    <source>
        <dbReference type="Google" id="ProtNLM"/>
    </source>
</evidence>
<reference evidence="1 2" key="1">
    <citation type="submission" date="2023-07" db="EMBL/GenBank/DDBJ databases">
        <title>Sequencing the genomes of 1000 actinobacteria strains.</title>
        <authorList>
            <person name="Klenk H.-P."/>
        </authorList>
    </citation>
    <scope>NUCLEOTIDE SEQUENCE [LARGE SCALE GENOMIC DNA]</scope>
    <source>
        <strain evidence="1 2">DSM 41600</strain>
    </source>
</reference>
<keyword evidence="2" id="KW-1185">Reference proteome</keyword>
<evidence type="ECO:0000313" key="1">
    <source>
        <dbReference type="EMBL" id="MDP9611863.1"/>
    </source>
</evidence>
<comment type="caution">
    <text evidence="1">The sequence shown here is derived from an EMBL/GenBank/DDBJ whole genome shotgun (WGS) entry which is preliminary data.</text>
</comment>
<organism evidence="1 2">
    <name type="scientific">Streptomyces demainii</name>
    <dbReference type="NCBI Taxonomy" id="588122"/>
    <lineage>
        <taxon>Bacteria</taxon>
        <taxon>Bacillati</taxon>
        <taxon>Actinomycetota</taxon>
        <taxon>Actinomycetes</taxon>
        <taxon>Kitasatosporales</taxon>
        <taxon>Streptomycetaceae</taxon>
        <taxon>Streptomyces</taxon>
    </lineage>
</organism>